<keyword evidence="1" id="KW-0489">Methyltransferase</keyword>
<dbReference type="Pfam" id="PF01209">
    <property type="entry name" value="Ubie_methyltran"/>
    <property type="match status" value="1"/>
</dbReference>
<evidence type="ECO:0000313" key="2">
    <source>
        <dbReference type="Proteomes" id="UP000198928"/>
    </source>
</evidence>
<name>A0A1I4E3I8_9ACTN</name>
<proteinExistence type="predicted"/>
<reference evidence="2" key="1">
    <citation type="submission" date="2016-10" db="EMBL/GenBank/DDBJ databases">
        <authorList>
            <person name="Varghese N."/>
            <person name="Submissions S."/>
        </authorList>
    </citation>
    <scope>NUCLEOTIDE SEQUENCE [LARGE SCALE GENOMIC DNA]</scope>
    <source>
        <strain evidence="2">PL19</strain>
    </source>
</reference>
<dbReference type="GO" id="GO:0017000">
    <property type="term" value="P:antibiotic biosynthetic process"/>
    <property type="evidence" value="ECO:0007669"/>
    <property type="project" value="UniProtKB-ARBA"/>
</dbReference>
<gene>
    <name evidence="1" type="ORF">SAMN05192584_11185</name>
</gene>
<dbReference type="GO" id="GO:0032259">
    <property type="term" value="P:methylation"/>
    <property type="evidence" value="ECO:0007669"/>
    <property type="project" value="UniProtKB-KW"/>
</dbReference>
<sequence>MTLLQDGALTAAFDSASTAYDRLVGANPGYHRQLRRSARRLALPDGGEGLRVLDLGCGTGASTAALLAAAPHAEITAVDASAGMLERAAAKEWPGNVAFVHTPAEELEQAGVSGPFDAVFAAYLVRNLTDPDKVLNGLRGLLRPGGRLAVHEYALSGAARHRLVWTAVCRSVIIPAGSLGPGGADLYRHLWRSVLEFDTAPELAERLTAAGFEPVRTAPLPGWEYGILHTFLARAPR</sequence>
<keyword evidence="2" id="KW-1185">Reference proteome</keyword>
<organism evidence="1 2">
    <name type="scientific">Streptomyces pini</name>
    <dbReference type="NCBI Taxonomy" id="1520580"/>
    <lineage>
        <taxon>Bacteria</taxon>
        <taxon>Bacillati</taxon>
        <taxon>Actinomycetota</taxon>
        <taxon>Actinomycetes</taxon>
        <taxon>Kitasatosporales</taxon>
        <taxon>Streptomycetaceae</taxon>
        <taxon>Streptomyces</taxon>
    </lineage>
</organism>
<dbReference type="EMBL" id="FOSG01000011">
    <property type="protein sequence ID" value="SFK98916.1"/>
    <property type="molecule type" value="Genomic_DNA"/>
</dbReference>
<dbReference type="OrthoDB" id="4307675at2"/>
<dbReference type="Gene3D" id="3.40.50.150">
    <property type="entry name" value="Vaccinia Virus protein VP39"/>
    <property type="match status" value="1"/>
</dbReference>
<dbReference type="CDD" id="cd02440">
    <property type="entry name" value="AdoMet_MTases"/>
    <property type="match status" value="1"/>
</dbReference>
<keyword evidence="1" id="KW-0808">Transferase</keyword>
<evidence type="ECO:0000313" key="1">
    <source>
        <dbReference type="EMBL" id="SFK98916.1"/>
    </source>
</evidence>
<dbReference type="RefSeq" id="WP_093850523.1">
    <property type="nucleotide sequence ID" value="NZ_FOSG01000011.1"/>
</dbReference>
<dbReference type="GO" id="GO:0008168">
    <property type="term" value="F:methyltransferase activity"/>
    <property type="evidence" value="ECO:0007669"/>
    <property type="project" value="UniProtKB-KW"/>
</dbReference>
<dbReference type="PANTHER" id="PTHR43861:SF1">
    <property type="entry name" value="TRANS-ACONITATE 2-METHYLTRANSFERASE"/>
    <property type="match status" value="1"/>
</dbReference>
<dbReference type="InterPro" id="IPR029063">
    <property type="entry name" value="SAM-dependent_MTases_sf"/>
</dbReference>
<keyword evidence="1" id="KW-0830">Ubiquinone</keyword>
<accession>A0A1I4E3I8</accession>
<dbReference type="SUPFAM" id="SSF53335">
    <property type="entry name" value="S-adenosyl-L-methionine-dependent methyltransferases"/>
    <property type="match status" value="1"/>
</dbReference>
<dbReference type="AlphaFoldDB" id="A0A1I4E3I8"/>
<dbReference type="Proteomes" id="UP000198928">
    <property type="component" value="Unassembled WGS sequence"/>
</dbReference>
<dbReference type="PANTHER" id="PTHR43861">
    <property type="entry name" value="TRANS-ACONITATE 2-METHYLTRANSFERASE-RELATED"/>
    <property type="match status" value="1"/>
</dbReference>
<protein>
    <submittedName>
        <fullName evidence="1">Ubiquinone/menaquinone biosynthesis C-methylase UbiE</fullName>
    </submittedName>
</protein>